<keyword evidence="4 5" id="KW-0949">S-adenosyl-L-methionine</keyword>
<dbReference type="SUPFAM" id="SSF53335">
    <property type="entry name" value="S-adenosyl-L-methionine-dependent methyltransferases"/>
    <property type="match status" value="1"/>
</dbReference>
<dbReference type="InterPro" id="IPR050390">
    <property type="entry name" value="C5-Methyltransferase"/>
</dbReference>
<dbReference type="PANTHER" id="PTHR10629">
    <property type="entry name" value="CYTOSINE-SPECIFIC METHYLTRANSFERASE"/>
    <property type="match status" value="1"/>
</dbReference>
<dbReference type="GO" id="GO:0003886">
    <property type="term" value="F:DNA (cytosine-5-)-methyltransferase activity"/>
    <property type="evidence" value="ECO:0007669"/>
    <property type="project" value="UniProtKB-EC"/>
</dbReference>
<feature type="region of interest" description="Disordered" evidence="6">
    <location>
        <begin position="1"/>
        <end position="28"/>
    </location>
</feature>
<name>A0AAD6E441_9EURO</name>
<evidence type="ECO:0000256" key="6">
    <source>
        <dbReference type="SAM" id="MobiDB-lite"/>
    </source>
</evidence>
<evidence type="ECO:0000313" key="8">
    <source>
        <dbReference type="Proteomes" id="UP001216150"/>
    </source>
</evidence>
<evidence type="ECO:0000256" key="2">
    <source>
        <dbReference type="ARBA" id="ARBA00022603"/>
    </source>
</evidence>
<dbReference type="GO" id="GO:0003677">
    <property type="term" value="F:DNA binding"/>
    <property type="evidence" value="ECO:0007669"/>
    <property type="project" value="TreeGrafter"/>
</dbReference>
<evidence type="ECO:0000256" key="1">
    <source>
        <dbReference type="ARBA" id="ARBA00011975"/>
    </source>
</evidence>
<dbReference type="Gene3D" id="3.40.50.150">
    <property type="entry name" value="Vaccinia Virus protein VP39"/>
    <property type="match status" value="1"/>
</dbReference>
<dbReference type="InterPro" id="IPR029063">
    <property type="entry name" value="SAM-dependent_MTases_sf"/>
</dbReference>
<keyword evidence="8" id="KW-1185">Reference proteome</keyword>
<dbReference type="GO" id="GO:0044027">
    <property type="term" value="P:negative regulation of gene expression via chromosomal CpG island methylation"/>
    <property type="evidence" value="ECO:0007669"/>
    <property type="project" value="TreeGrafter"/>
</dbReference>
<dbReference type="EMBL" id="JAQJAC010000001">
    <property type="protein sequence ID" value="KAJ5600351.1"/>
    <property type="molecule type" value="Genomic_DNA"/>
</dbReference>
<dbReference type="InterPro" id="IPR001525">
    <property type="entry name" value="C5_MeTfrase"/>
</dbReference>
<dbReference type="PANTHER" id="PTHR10629:SF52">
    <property type="entry name" value="DNA (CYTOSINE-5)-METHYLTRANSFERASE 1"/>
    <property type="match status" value="1"/>
</dbReference>
<evidence type="ECO:0000313" key="7">
    <source>
        <dbReference type="EMBL" id="KAJ5600351.1"/>
    </source>
</evidence>
<protein>
    <recommendedName>
        <fullName evidence="1">DNA (cytosine-5-)-methyltransferase</fullName>
        <ecNumber evidence="1">2.1.1.37</ecNumber>
    </recommendedName>
</protein>
<gene>
    <name evidence="7" type="ORF">N7450_001418</name>
</gene>
<dbReference type="GO" id="GO:0005634">
    <property type="term" value="C:nucleus"/>
    <property type="evidence" value="ECO:0007669"/>
    <property type="project" value="TreeGrafter"/>
</dbReference>
<evidence type="ECO:0000256" key="4">
    <source>
        <dbReference type="ARBA" id="ARBA00022691"/>
    </source>
</evidence>
<feature type="compositionally biased region" description="Basic and acidic residues" evidence="6">
    <location>
        <begin position="12"/>
        <end position="28"/>
    </location>
</feature>
<evidence type="ECO:0000256" key="3">
    <source>
        <dbReference type="ARBA" id="ARBA00022679"/>
    </source>
</evidence>
<dbReference type="PROSITE" id="PS51679">
    <property type="entry name" value="SAM_MT_C5"/>
    <property type="match status" value="1"/>
</dbReference>
<proteinExistence type="inferred from homology"/>
<comment type="caution">
    <text evidence="7">The sequence shown here is derived from an EMBL/GenBank/DDBJ whole genome shotgun (WGS) entry which is preliminary data.</text>
</comment>
<keyword evidence="3 5" id="KW-0808">Transferase</keyword>
<evidence type="ECO:0000256" key="5">
    <source>
        <dbReference type="PROSITE-ProRule" id="PRU01016"/>
    </source>
</evidence>
<dbReference type="Proteomes" id="UP001216150">
    <property type="component" value="Unassembled WGS sequence"/>
</dbReference>
<dbReference type="GO" id="GO:0032259">
    <property type="term" value="P:methylation"/>
    <property type="evidence" value="ECO:0007669"/>
    <property type="project" value="UniProtKB-KW"/>
</dbReference>
<dbReference type="Pfam" id="PF00145">
    <property type="entry name" value="DNA_methylase"/>
    <property type="match status" value="2"/>
</dbReference>
<dbReference type="AlphaFoldDB" id="A0AAD6E441"/>
<keyword evidence="2 5" id="KW-0489">Methyltransferase</keyword>
<feature type="region of interest" description="Disordered" evidence="6">
    <location>
        <begin position="300"/>
        <end position="327"/>
    </location>
</feature>
<dbReference type="Gene3D" id="3.90.120.10">
    <property type="entry name" value="DNA Methylase, subunit A, domain 2"/>
    <property type="match status" value="1"/>
</dbReference>
<dbReference type="PRINTS" id="PR00105">
    <property type="entry name" value="C5METTRFRASE"/>
</dbReference>
<feature type="active site" evidence="5">
    <location>
        <position position="435"/>
    </location>
</feature>
<organism evidence="7 8">
    <name type="scientific">Penicillium hetheringtonii</name>
    <dbReference type="NCBI Taxonomy" id="911720"/>
    <lineage>
        <taxon>Eukaryota</taxon>
        <taxon>Fungi</taxon>
        <taxon>Dikarya</taxon>
        <taxon>Ascomycota</taxon>
        <taxon>Pezizomycotina</taxon>
        <taxon>Eurotiomycetes</taxon>
        <taxon>Eurotiomycetidae</taxon>
        <taxon>Eurotiales</taxon>
        <taxon>Aspergillaceae</taxon>
        <taxon>Penicillium</taxon>
    </lineage>
</organism>
<reference evidence="7 8" key="1">
    <citation type="journal article" date="2023" name="IMA Fungus">
        <title>Comparative genomic study of the Penicillium genus elucidates a diverse pangenome and 15 lateral gene transfer events.</title>
        <authorList>
            <person name="Petersen C."/>
            <person name="Sorensen T."/>
            <person name="Nielsen M.R."/>
            <person name="Sondergaard T.E."/>
            <person name="Sorensen J.L."/>
            <person name="Fitzpatrick D.A."/>
            <person name="Frisvad J.C."/>
            <person name="Nielsen K.L."/>
        </authorList>
    </citation>
    <scope>NUCLEOTIDE SEQUENCE [LARGE SCALE GENOMIC DNA]</scope>
    <source>
        <strain evidence="7 8">IBT 29057</strain>
    </source>
</reference>
<dbReference type="EC" id="2.1.1.37" evidence="1"/>
<accession>A0AAD6E441</accession>
<sequence length="666" mass="76038">MERAFVDLTLGDDDRQDGGSRSEARMKEVPSRFEVVQNTGVSENEHNDSSFIRRIPYFRKRTAEPLYTNDSEGEHLHKRRALGSLSSERSRGFEVPSAEVSIITSRTVHLQRTQWKPENVNTKCRKSRKRKIDLTNEPNHSSSELIIESQTRRIKNVLIKGLSFQPNGITLEVGMVLALNDDSFLRIEDITRARSRILFWGRRLFRPNAFDDKKFPKIIPHTRNELVWVPQKTSAVIPNRIIGVSKVTFTNERCNWRNSSVRTCRLKVNYIFRGSTYSEPVKNANWVVRLWKRLHERTTSREMEGRTSPFGEGKLTSPIESSPSARDETPEIIDLDNVLPTPPPTPRRDVIDLTREPESTYTFGDAFCGAGGASCGARQAGLQIKWAVDMNPNAIKTYRLNFDLKVKSRCMDAFNFFQNSTEPLRVDIMHASPPCQTYSPAHTVPSEENDDRNSACLHGIRNAIEKVRPRILTMEETFGLDHQIHRPSLYRVVMDLIELGYSPRWEIIKLSGYGVPQTRKRLILVAVGPGETLFNFPPASYGGLGQPQLRTIRDAISAIPDDAPDHDVAARLQRWQKEYRGPLPWDEQAKTITTGGGDYHPSGMRTLTDREVACLQTFPRDFRFYKSGARRQIGNAFPPMAAMAIYKEAKKSLRETDEREQRLARN</sequence>
<comment type="similarity">
    <text evidence="5">Belongs to the class I-like SAM-binding methyltransferase superfamily. C5-methyltransferase family.</text>
</comment>